<dbReference type="RefSeq" id="WP_200674067.1">
    <property type="nucleotide sequence ID" value="NZ_JAACYA010000002.1"/>
</dbReference>
<organism evidence="1 2">
    <name type="scientific">Persephonella atlantica</name>
    <dbReference type="NCBI Taxonomy" id="2699429"/>
    <lineage>
        <taxon>Bacteria</taxon>
        <taxon>Pseudomonadati</taxon>
        <taxon>Aquificota</taxon>
        <taxon>Aquificia</taxon>
        <taxon>Aquificales</taxon>
        <taxon>Hydrogenothermaceae</taxon>
        <taxon>Persephonella</taxon>
    </lineage>
</organism>
<protein>
    <submittedName>
        <fullName evidence="1">Uncharacterized protein</fullName>
    </submittedName>
</protein>
<reference evidence="1 2" key="1">
    <citation type="journal article" date="2021" name="Syst. Appl. Microbiol.">
        <title>Persephonella atlantica sp. nov.: How to adapt to physico-chemical gradients in high temperature hydrothermal habitats.</title>
        <authorList>
            <person name="Francois D.X."/>
            <person name="Godfroy A."/>
            <person name="Mathien C."/>
            <person name="Aube J."/>
            <person name="Cathalot C."/>
            <person name="Lesongeur F."/>
            <person name="L'Haridon S."/>
            <person name="Philippon X."/>
            <person name="Roussel E.G."/>
        </authorList>
    </citation>
    <scope>NUCLEOTIDE SEQUENCE [LARGE SCALE GENOMIC DNA]</scope>
    <source>
        <strain evidence="1 2">MO1340</strain>
    </source>
</reference>
<proteinExistence type="predicted"/>
<dbReference type="Proteomes" id="UP000772812">
    <property type="component" value="Unassembled WGS sequence"/>
</dbReference>
<sequence>MIKVITIEFSSPEEQMNIHFLSFDDNPYLHDFKNLVAKAVAQSLNEEEIKRDYLYTKKSKFMKDSLFYFPYYINWDKVAEIMSRYGFKLLNSDISYEAGTWTSLMVDGSLDSFDDELTEIEKVIQSELKKLDIFKQLKKL</sequence>
<comment type="caution">
    <text evidence="1">The sequence shown here is derived from an EMBL/GenBank/DDBJ whole genome shotgun (WGS) entry which is preliminary data.</text>
</comment>
<evidence type="ECO:0000313" key="1">
    <source>
        <dbReference type="EMBL" id="MBK3332647.1"/>
    </source>
</evidence>
<gene>
    <name evidence="1" type="ORF">GWK41_06165</name>
</gene>
<keyword evidence="2" id="KW-1185">Reference proteome</keyword>
<name>A0ABS1GIB7_9AQUI</name>
<evidence type="ECO:0000313" key="2">
    <source>
        <dbReference type="Proteomes" id="UP000772812"/>
    </source>
</evidence>
<dbReference type="EMBL" id="JAACYA010000002">
    <property type="protein sequence ID" value="MBK3332647.1"/>
    <property type="molecule type" value="Genomic_DNA"/>
</dbReference>
<accession>A0ABS1GIB7</accession>